<comment type="caution">
    <text evidence="2">The sequence shown here is derived from an EMBL/GenBank/DDBJ whole genome shotgun (WGS) entry which is preliminary data.</text>
</comment>
<feature type="compositionally biased region" description="Polar residues" evidence="1">
    <location>
        <begin position="183"/>
        <end position="207"/>
    </location>
</feature>
<evidence type="ECO:0000313" key="2">
    <source>
        <dbReference type="EMBL" id="KAH7248291.1"/>
    </source>
</evidence>
<feature type="compositionally biased region" description="Basic and acidic residues" evidence="1">
    <location>
        <begin position="262"/>
        <end position="271"/>
    </location>
</feature>
<accession>A0A9P9K8P3</accession>
<feature type="region of interest" description="Disordered" evidence="1">
    <location>
        <begin position="167"/>
        <end position="207"/>
    </location>
</feature>
<sequence>MFVNCAQQADGVSCGTFALVCFRRLLGGQDVNKRLDPTKARQDLLDEILQADVPSLSLRESTSLLLLELQAANKEEGQSEGHVQLSTPDNKGDSPYQNGRLIDHHLLEELVTPGTLEHLRNRHCEETKAVEAAQPYIEAAKSAHAMAVQRAAWVRKELEDISNTISKEMEGGGASGTPPPASENESISKLEGPQNTESTPTSDADLGTVSSSLMKIVKDCIRAARATQRDEIKQIMATQVAAADERVKEAENEMAKLSGEANRSEHEVAML</sequence>
<name>A0A9P9K8P3_FUSSL</name>
<reference evidence="2" key="1">
    <citation type="journal article" date="2021" name="Nat. Commun.">
        <title>Genetic determinants of endophytism in the Arabidopsis root mycobiome.</title>
        <authorList>
            <person name="Mesny F."/>
            <person name="Miyauchi S."/>
            <person name="Thiergart T."/>
            <person name="Pickel B."/>
            <person name="Atanasova L."/>
            <person name="Karlsson M."/>
            <person name="Huettel B."/>
            <person name="Barry K.W."/>
            <person name="Haridas S."/>
            <person name="Chen C."/>
            <person name="Bauer D."/>
            <person name="Andreopoulos W."/>
            <person name="Pangilinan J."/>
            <person name="LaButti K."/>
            <person name="Riley R."/>
            <person name="Lipzen A."/>
            <person name="Clum A."/>
            <person name="Drula E."/>
            <person name="Henrissat B."/>
            <person name="Kohler A."/>
            <person name="Grigoriev I.V."/>
            <person name="Martin F.M."/>
            <person name="Hacquard S."/>
        </authorList>
    </citation>
    <scope>NUCLEOTIDE SEQUENCE</scope>
    <source>
        <strain evidence="2">FSSC 5 MPI-SDFR-AT-0091</strain>
    </source>
</reference>
<evidence type="ECO:0000256" key="1">
    <source>
        <dbReference type="SAM" id="MobiDB-lite"/>
    </source>
</evidence>
<dbReference type="AlphaFoldDB" id="A0A9P9K8P3"/>
<dbReference type="Proteomes" id="UP000736672">
    <property type="component" value="Unassembled WGS sequence"/>
</dbReference>
<feature type="region of interest" description="Disordered" evidence="1">
    <location>
        <begin position="251"/>
        <end position="271"/>
    </location>
</feature>
<gene>
    <name evidence="2" type="ORF">B0J15DRAFT_468302</name>
</gene>
<evidence type="ECO:0000313" key="3">
    <source>
        <dbReference type="Proteomes" id="UP000736672"/>
    </source>
</evidence>
<protein>
    <submittedName>
        <fullName evidence="2">Uncharacterized protein</fullName>
    </submittedName>
</protein>
<organism evidence="2 3">
    <name type="scientific">Fusarium solani</name>
    <name type="common">Filamentous fungus</name>
    <dbReference type="NCBI Taxonomy" id="169388"/>
    <lineage>
        <taxon>Eukaryota</taxon>
        <taxon>Fungi</taxon>
        <taxon>Dikarya</taxon>
        <taxon>Ascomycota</taxon>
        <taxon>Pezizomycotina</taxon>
        <taxon>Sordariomycetes</taxon>
        <taxon>Hypocreomycetidae</taxon>
        <taxon>Hypocreales</taxon>
        <taxon>Nectriaceae</taxon>
        <taxon>Fusarium</taxon>
        <taxon>Fusarium solani species complex</taxon>
    </lineage>
</organism>
<dbReference type="EMBL" id="JAGTJS010000014">
    <property type="protein sequence ID" value="KAH7248291.1"/>
    <property type="molecule type" value="Genomic_DNA"/>
</dbReference>
<proteinExistence type="predicted"/>
<keyword evidence="3" id="KW-1185">Reference proteome</keyword>